<keyword evidence="4" id="KW-0249">Electron transport</keyword>
<dbReference type="InterPro" id="IPR029467">
    <property type="entry name" value="Cyt_c7-like"/>
</dbReference>
<name>A0A381NJR5_9ZZZZ</name>
<dbReference type="PANTHER" id="PTHR39425:SF1">
    <property type="entry name" value="CYTOCHROME C7-LIKE DOMAIN-CONTAINING PROTEIN"/>
    <property type="match status" value="1"/>
</dbReference>
<dbReference type="InterPro" id="IPR020942">
    <property type="entry name" value="Cyt_c_III_dom"/>
</dbReference>
<dbReference type="PANTHER" id="PTHR39425">
    <property type="entry name" value="LIPOPROTEIN CYTOCHROME C"/>
    <property type="match status" value="1"/>
</dbReference>
<feature type="domain" description="Class III cytochrome C" evidence="6">
    <location>
        <begin position="53"/>
        <end position="104"/>
    </location>
</feature>
<evidence type="ECO:0000313" key="8">
    <source>
        <dbReference type="EMBL" id="SUZ54098.1"/>
    </source>
</evidence>
<gene>
    <name evidence="8" type="ORF">METZ01_LOCUS6952</name>
</gene>
<dbReference type="InterPro" id="IPR036280">
    <property type="entry name" value="Multihaem_cyt_sf"/>
</dbReference>
<evidence type="ECO:0000259" key="6">
    <source>
        <dbReference type="Pfam" id="PF02085"/>
    </source>
</evidence>
<keyword evidence="3" id="KW-0479">Metal-binding</keyword>
<evidence type="ECO:0000259" key="7">
    <source>
        <dbReference type="Pfam" id="PF14522"/>
    </source>
</evidence>
<accession>A0A381NJR5</accession>
<proteinExistence type="predicted"/>
<evidence type="ECO:0000256" key="2">
    <source>
        <dbReference type="ARBA" id="ARBA00022617"/>
    </source>
</evidence>
<dbReference type="Gene3D" id="3.90.10.10">
    <property type="entry name" value="Cytochrome C3"/>
    <property type="match status" value="2"/>
</dbReference>
<dbReference type="EMBL" id="UINC01000367">
    <property type="protein sequence ID" value="SUZ54098.1"/>
    <property type="molecule type" value="Genomic_DNA"/>
</dbReference>
<keyword evidence="5" id="KW-0408">Iron</keyword>
<evidence type="ECO:0000256" key="5">
    <source>
        <dbReference type="ARBA" id="ARBA00023004"/>
    </source>
</evidence>
<keyword evidence="2" id="KW-0349">Heme</keyword>
<dbReference type="CDD" id="cd08168">
    <property type="entry name" value="Cytochrom_C3"/>
    <property type="match status" value="1"/>
</dbReference>
<dbReference type="Pfam" id="PF14522">
    <property type="entry name" value="Cytochrome_C7"/>
    <property type="match status" value="1"/>
</dbReference>
<dbReference type="Pfam" id="PF02085">
    <property type="entry name" value="Cytochrom_CIII"/>
    <property type="match status" value="1"/>
</dbReference>
<organism evidence="8">
    <name type="scientific">marine metagenome</name>
    <dbReference type="NCBI Taxonomy" id="408172"/>
    <lineage>
        <taxon>unclassified sequences</taxon>
        <taxon>metagenomes</taxon>
        <taxon>ecological metagenomes</taxon>
    </lineage>
</organism>
<protein>
    <submittedName>
        <fullName evidence="8">Uncharacterized protein</fullName>
    </submittedName>
</protein>
<reference evidence="8" key="1">
    <citation type="submission" date="2018-05" db="EMBL/GenBank/DDBJ databases">
        <authorList>
            <person name="Lanie J.A."/>
            <person name="Ng W.-L."/>
            <person name="Kazmierczak K.M."/>
            <person name="Andrzejewski T.M."/>
            <person name="Davidsen T.M."/>
            <person name="Wayne K.J."/>
            <person name="Tettelin H."/>
            <person name="Glass J.I."/>
            <person name="Rusch D."/>
            <person name="Podicherti R."/>
            <person name="Tsui H.-C.T."/>
            <person name="Winkler M.E."/>
        </authorList>
    </citation>
    <scope>NUCLEOTIDE SEQUENCE</scope>
</reference>
<evidence type="ECO:0000256" key="4">
    <source>
        <dbReference type="ARBA" id="ARBA00022982"/>
    </source>
</evidence>
<dbReference type="GO" id="GO:0020037">
    <property type="term" value="F:heme binding"/>
    <property type="evidence" value="ECO:0007669"/>
    <property type="project" value="InterPro"/>
</dbReference>
<dbReference type="GO" id="GO:0046872">
    <property type="term" value="F:metal ion binding"/>
    <property type="evidence" value="ECO:0007669"/>
    <property type="project" value="UniProtKB-KW"/>
</dbReference>
<sequence>MTTRPTNVRPANAALLAALVVFVGTSAFSTFGAKGQETGTDGPSTEETFAAGNANPVKQPIAFSHAHHVGEVGIDCQFCHAYARRGPVAGIPSVQRCAGCHEVVLSERPEIVKVLTYWENEEPIPWVRVHDLPDHVRFSHKPHIRAGVNCSDCHGDVETMEAAVQVESLSMGWCLDCHKEREASRDCLICHY</sequence>
<keyword evidence="1" id="KW-0813">Transport</keyword>
<feature type="domain" description="Cytochrome c7-like" evidence="7">
    <location>
        <begin position="136"/>
        <end position="191"/>
    </location>
</feature>
<evidence type="ECO:0000256" key="3">
    <source>
        <dbReference type="ARBA" id="ARBA00022723"/>
    </source>
</evidence>
<evidence type="ECO:0000256" key="1">
    <source>
        <dbReference type="ARBA" id="ARBA00022448"/>
    </source>
</evidence>
<dbReference type="SUPFAM" id="SSF48695">
    <property type="entry name" value="Multiheme cytochromes"/>
    <property type="match status" value="1"/>
</dbReference>
<dbReference type="GO" id="GO:0009055">
    <property type="term" value="F:electron transfer activity"/>
    <property type="evidence" value="ECO:0007669"/>
    <property type="project" value="InterPro"/>
</dbReference>
<dbReference type="AlphaFoldDB" id="A0A381NJR5"/>